<gene>
    <name evidence="6" type="ORF">FPE_LOCUS24742</name>
</gene>
<evidence type="ECO:0000313" key="7">
    <source>
        <dbReference type="Proteomes" id="UP000834106"/>
    </source>
</evidence>
<reference evidence="6" key="1">
    <citation type="submission" date="2023-05" db="EMBL/GenBank/DDBJ databases">
        <authorList>
            <person name="Huff M."/>
        </authorList>
    </citation>
    <scope>NUCLEOTIDE SEQUENCE</scope>
</reference>
<evidence type="ECO:0000256" key="4">
    <source>
        <dbReference type="ARBA" id="ARBA00023180"/>
    </source>
</evidence>
<dbReference type="InterPro" id="IPR035669">
    <property type="entry name" value="SGNH_plant_lipase-like"/>
</dbReference>
<feature type="chain" id="PRO_5042105902" evidence="5">
    <location>
        <begin position="22"/>
        <end position="386"/>
    </location>
</feature>
<protein>
    <submittedName>
        <fullName evidence="6">Uncharacterized protein</fullName>
    </submittedName>
</protein>
<dbReference type="EMBL" id="OU503050">
    <property type="protein sequence ID" value="CAI9777312.1"/>
    <property type="molecule type" value="Genomic_DNA"/>
</dbReference>
<dbReference type="GO" id="GO:0016788">
    <property type="term" value="F:hydrolase activity, acting on ester bonds"/>
    <property type="evidence" value="ECO:0007669"/>
    <property type="project" value="InterPro"/>
</dbReference>
<comment type="similarity">
    <text evidence="1">Belongs to the 'GDSL' lipolytic enzyme family.</text>
</comment>
<dbReference type="Pfam" id="PF00657">
    <property type="entry name" value="Lipase_GDSL"/>
    <property type="match status" value="1"/>
</dbReference>
<keyword evidence="2 5" id="KW-0732">Signal</keyword>
<dbReference type="PANTHER" id="PTHR22835:SF669">
    <property type="entry name" value="ALPHA-L-FUCOSIDASE"/>
    <property type="match status" value="1"/>
</dbReference>
<dbReference type="PANTHER" id="PTHR22835">
    <property type="entry name" value="ZINC FINGER FYVE DOMAIN CONTAINING PROTEIN"/>
    <property type="match status" value="1"/>
</dbReference>
<keyword evidence="3" id="KW-0378">Hydrolase</keyword>
<evidence type="ECO:0000256" key="1">
    <source>
        <dbReference type="ARBA" id="ARBA00008668"/>
    </source>
</evidence>
<dbReference type="InterPro" id="IPR001087">
    <property type="entry name" value="GDSL"/>
</dbReference>
<name>A0AAD2E3G0_9LAMI</name>
<dbReference type="CDD" id="cd01837">
    <property type="entry name" value="SGNH_plant_lipase_like"/>
    <property type="match status" value="1"/>
</dbReference>
<evidence type="ECO:0000256" key="2">
    <source>
        <dbReference type="ARBA" id="ARBA00022729"/>
    </source>
</evidence>
<evidence type="ECO:0000313" key="6">
    <source>
        <dbReference type="EMBL" id="CAI9777312.1"/>
    </source>
</evidence>
<sequence length="386" mass="42781">MEFSTILFFGILVSSVCTVKGAEKMTDLPPCNYPAIYNFGDSNSDTGGIAAAFYPMAAPCGETYFHRPAGRGSDGRLIIDFIADYLGLPYLSSYLDSIGTSYQHGANFATGGATILRPNKSWFENGESPFPLEIQVEHFSQFKERTAYFYNQDKGDYGSSRLPRPEDFSKALFTLDIGQNDIAAARSKSIEFQQVTVPNIISQFTAQIRDLYIKGARTFWIHNTGPIGCLPVNTIKVQDPLPGYLDKHGCIESQNDMARHFNKYLKVEIVKLRAELSAAAIIYVDMYSAKYELISNAKNEGFEDPSKICCGYHGFEYDIFCGSKGHINGSEVFAGSCANPSTVISWDGVHYTEAANHWIFKRIINGSLSDPSITVTQACHMKMGYL</sequence>
<keyword evidence="7" id="KW-1185">Reference proteome</keyword>
<dbReference type="InterPro" id="IPR036514">
    <property type="entry name" value="SGNH_hydro_sf"/>
</dbReference>
<organism evidence="6 7">
    <name type="scientific">Fraxinus pennsylvanica</name>
    <dbReference type="NCBI Taxonomy" id="56036"/>
    <lineage>
        <taxon>Eukaryota</taxon>
        <taxon>Viridiplantae</taxon>
        <taxon>Streptophyta</taxon>
        <taxon>Embryophyta</taxon>
        <taxon>Tracheophyta</taxon>
        <taxon>Spermatophyta</taxon>
        <taxon>Magnoliopsida</taxon>
        <taxon>eudicotyledons</taxon>
        <taxon>Gunneridae</taxon>
        <taxon>Pentapetalae</taxon>
        <taxon>asterids</taxon>
        <taxon>lamiids</taxon>
        <taxon>Lamiales</taxon>
        <taxon>Oleaceae</taxon>
        <taxon>Oleeae</taxon>
        <taxon>Fraxinus</taxon>
    </lineage>
</organism>
<accession>A0AAD2E3G0</accession>
<evidence type="ECO:0000256" key="3">
    <source>
        <dbReference type="ARBA" id="ARBA00022801"/>
    </source>
</evidence>
<dbReference type="AlphaFoldDB" id="A0AAD2E3G0"/>
<evidence type="ECO:0000256" key="5">
    <source>
        <dbReference type="SAM" id="SignalP"/>
    </source>
</evidence>
<keyword evidence="4" id="KW-0325">Glycoprotein</keyword>
<proteinExistence type="inferred from homology"/>
<dbReference type="Proteomes" id="UP000834106">
    <property type="component" value="Chromosome 15"/>
</dbReference>
<feature type="signal peptide" evidence="5">
    <location>
        <begin position="1"/>
        <end position="21"/>
    </location>
</feature>
<dbReference type="Gene3D" id="3.40.50.1110">
    <property type="entry name" value="SGNH hydrolase"/>
    <property type="match status" value="1"/>
</dbReference>
<dbReference type="SUPFAM" id="SSF52266">
    <property type="entry name" value="SGNH hydrolase"/>
    <property type="match status" value="1"/>
</dbReference>